<dbReference type="UniPathway" id="UPA00028">
    <property type="reaction ID" value="UER00005"/>
</dbReference>
<dbReference type="FunFam" id="3.40.50.620:FF:000114">
    <property type="entry name" value="Pantothenate synthetase"/>
    <property type="match status" value="1"/>
</dbReference>
<dbReference type="Gene3D" id="3.40.50.620">
    <property type="entry name" value="HUPs"/>
    <property type="match status" value="1"/>
</dbReference>
<dbReference type="EMBL" id="ACKP02000049">
    <property type="protein sequence ID" value="EEX76487.1"/>
    <property type="molecule type" value="Genomic_DNA"/>
</dbReference>
<keyword evidence="10 13" id="KW-0067">ATP-binding</keyword>
<dbReference type="PANTHER" id="PTHR21299:SF1">
    <property type="entry name" value="PANTOATE--BETA-ALANINE LIGASE"/>
    <property type="match status" value="1"/>
</dbReference>
<dbReference type="KEGG" id="ssg:Selsp_0384"/>
<evidence type="ECO:0000256" key="6">
    <source>
        <dbReference type="ARBA" id="ARBA00022490"/>
    </source>
</evidence>
<dbReference type="SUPFAM" id="SSF52374">
    <property type="entry name" value="Nucleotidylyl transferase"/>
    <property type="match status" value="1"/>
</dbReference>
<evidence type="ECO:0000256" key="8">
    <source>
        <dbReference type="ARBA" id="ARBA00022655"/>
    </source>
</evidence>
<dbReference type="InterPro" id="IPR014729">
    <property type="entry name" value="Rossmann-like_a/b/a_fold"/>
</dbReference>
<dbReference type="InterPro" id="IPR003721">
    <property type="entry name" value="Pantoate_ligase"/>
</dbReference>
<evidence type="ECO:0000256" key="4">
    <source>
        <dbReference type="ARBA" id="ARBA00012219"/>
    </source>
</evidence>
<dbReference type="FunFam" id="3.30.1300.10:FF:000001">
    <property type="entry name" value="Pantothenate synthetase"/>
    <property type="match status" value="1"/>
</dbReference>
<dbReference type="NCBIfam" id="TIGR00018">
    <property type="entry name" value="panC"/>
    <property type="match status" value="1"/>
</dbReference>
<dbReference type="HAMAP" id="MF_00158">
    <property type="entry name" value="PanC"/>
    <property type="match status" value="1"/>
</dbReference>
<dbReference type="GO" id="GO:0004592">
    <property type="term" value="F:pantoate-beta-alanine ligase activity"/>
    <property type="evidence" value="ECO:0007669"/>
    <property type="project" value="UniProtKB-UniRule"/>
</dbReference>
<dbReference type="HOGENOM" id="CLU_047148_0_0_9"/>
<comment type="function">
    <text evidence="12 13">Catalyzes the condensation of pantoate with beta-alanine in an ATP-dependent reaction via a pantoyl-adenylate intermediate.</text>
</comment>
<feature type="binding site" evidence="13">
    <location>
        <begin position="148"/>
        <end position="151"/>
    </location>
    <ligand>
        <name>ATP</name>
        <dbReference type="ChEBI" id="CHEBI:30616"/>
    </ligand>
</feature>
<evidence type="ECO:0000256" key="9">
    <source>
        <dbReference type="ARBA" id="ARBA00022741"/>
    </source>
</evidence>
<reference evidence="15 16" key="1">
    <citation type="submission" date="2009-09" db="EMBL/GenBank/DDBJ databases">
        <authorList>
            <person name="Weinstock G."/>
            <person name="Sodergren E."/>
            <person name="Clifton S."/>
            <person name="Fulton L."/>
            <person name="Fulton B."/>
            <person name="Courtney L."/>
            <person name="Fronick C."/>
            <person name="Harrison M."/>
            <person name="Strong C."/>
            <person name="Farmer C."/>
            <person name="Delahaunty K."/>
            <person name="Markovic C."/>
            <person name="Hall O."/>
            <person name="Minx P."/>
            <person name="Tomlinson C."/>
            <person name="Mitreva M."/>
            <person name="Nelson J."/>
            <person name="Hou S."/>
            <person name="Wollam A."/>
            <person name="Pepin K.H."/>
            <person name="Johnson M."/>
            <person name="Bhonagiri V."/>
            <person name="Nash W.E."/>
            <person name="Warren W."/>
            <person name="Chinwalla A."/>
            <person name="Mardis E.R."/>
            <person name="Wilson R.K."/>
        </authorList>
    </citation>
    <scope>NUCLEOTIDE SEQUENCE [LARGE SCALE GENOMIC DNA]</scope>
    <source>
        <strain evidence="15">ATCC 35185</strain>
        <strain evidence="16">ATCC 35185 / DSM 20758 / VPI D19B-28</strain>
    </source>
</reference>
<comment type="subcellular location">
    <subcellularLocation>
        <location evidence="1 13">Cytoplasm</location>
    </subcellularLocation>
</comment>
<gene>
    <name evidence="13 15" type="primary">panC</name>
    <name evidence="14" type="ordered locus">Selsp_0384</name>
    <name evidence="15" type="ORF">SELSPUOL_02312</name>
</gene>
<protein>
    <recommendedName>
        <fullName evidence="5 13">Pantothenate synthetase</fullName>
        <shortName evidence="13">PS</shortName>
        <ecNumber evidence="4 13">6.3.2.1</ecNumber>
    </recommendedName>
    <alternativeName>
        <fullName evidence="13">Pantoate--beta-alanine ligase</fullName>
    </alternativeName>
    <alternativeName>
        <fullName evidence="13">Pantoate-activating enzyme</fullName>
    </alternativeName>
</protein>
<dbReference type="EMBL" id="CP002637">
    <property type="protein sequence ID" value="AEB99356.1"/>
    <property type="molecule type" value="Genomic_DNA"/>
</dbReference>
<feature type="binding site" evidence="13">
    <location>
        <position position="61"/>
    </location>
    <ligand>
        <name>(R)-pantoate</name>
        <dbReference type="ChEBI" id="CHEBI:15980"/>
    </ligand>
</feature>
<comment type="subunit">
    <text evidence="13">Homodimer.</text>
</comment>
<dbReference type="Proteomes" id="UP000011124">
    <property type="component" value="Chromosome"/>
</dbReference>
<dbReference type="eggNOG" id="COG0414">
    <property type="taxonomic scope" value="Bacteria"/>
</dbReference>
<dbReference type="RefSeq" id="WP_006193658.1">
    <property type="nucleotide sequence ID" value="NC_015437.1"/>
</dbReference>
<dbReference type="EC" id="6.3.2.1" evidence="4 13"/>
<dbReference type="Gene3D" id="3.30.1300.10">
    <property type="entry name" value="Pantoate-beta-alanine ligase, C-terminal domain"/>
    <property type="match status" value="1"/>
</dbReference>
<dbReference type="AlphaFoldDB" id="C9LXV4"/>
<evidence type="ECO:0000256" key="3">
    <source>
        <dbReference type="ARBA" id="ARBA00009256"/>
    </source>
</evidence>
<feature type="active site" description="Proton donor" evidence="13">
    <location>
        <position position="37"/>
    </location>
</feature>
<feature type="binding site" evidence="13">
    <location>
        <begin position="30"/>
        <end position="37"/>
    </location>
    <ligand>
        <name>ATP</name>
        <dbReference type="ChEBI" id="CHEBI:30616"/>
    </ligand>
</feature>
<reference evidence="14 17" key="2">
    <citation type="submission" date="2011-04" db="EMBL/GenBank/DDBJ databases">
        <title>The complete genome of Selenomonas sputigena DSM 20758.</title>
        <authorList>
            <consortium name="US DOE Joint Genome Institute (JGI-PGF)"/>
            <person name="Lucas S."/>
            <person name="Copeland A."/>
            <person name="Lapidus A."/>
            <person name="Bruce D."/>
            <person name="Goodwin L."/>
            <person name="Pitluck S."/>
            <person name="Peters L."/>
            <person name="Kyrpides N."/>
            <person name="Mavromatis K."/>
            <person name="Ivanova N."/>
            <person name="Ovchinnikova G."/>
            <person name="Teshima H."/>
            <person name="Detter J.C."/>
            <person name="Tapia R."/>
            <person name="Han C."/>
            <person name="Land M."/>
            <person name="Hauser L."/>
            <person name="Markowitz V."/>
            <person name="Cheng J.-F."/>
            <person name="Hugenholtz P."/>
            <person name="Woyke T."/>
            <person name="Wu D."/>
            <person name="Gronow S."/>
            <person name="Wellnitz S."/>
            <person name="Schneider S."/>
            <person name="Klenk H.-P."/>
            <person name="Eisen J.A."/>
        </authorList>
    </citation>
    <scope>NUCLEOTIDE SEQUENCE [LARGE SCALE GENOMIC DNA]</scope>
    <source>
        <strain evidence="14">ATCC 35185</strain>
        <strain evidence="17">ATCC 35185 / DSM 20758 / VPI D19B-28</strain>
    </source>
</reference>
<evidence type="ECO:0000256" key="12">
    <source>
        <dbReference type="ARBA" id="ARBA00055042"/>
    </source>
</evidence>
<keyword evidence="9 13" id="KW-0547">Nucleotide-binding</keyword>
<evidence type="ECO:0000256" key="10">
    <source>
        <dbReference type="ARBA" id="ARBA00022840"/>
    </source>
</evidence>
<evidence type="ECO:0000313" key="15">
    <source>
        <dbReference type="EMBL" id="EEX76487.1"/>
    </source>
</evidence>
<comment type="catalytic activity">
    <reaction evidence="11 13">
        <text>(R)-pantoate + beta-alanine + ATP = (R)-pantothenate + AMP + diphosphate + H(+)</text>
        <dbReference type="Rhea" id="RHEA:10912"/>
        <dbReference type="ChEBI" id="CHEBI:15378"/>
        <dbReference type="ChEBI" id="CHEBI:15980"/>
        <dbReference type="ChEBI" id="CHEBI:29032"/>
        <dbReference type="ChEBI" id="CHEBI:30616"/>
        <dbReference type="ChEBI" id="CHEBI:33019"/>
        <dbReference type="ChEBI" id="CHEBI:57966"/>
        <dbReference type="ChEBI" id="CHEBI:456215"/>
        <dbReference type="EC" id="6.3.2.1"/>
    </reaction>
</comment>
<dbReference type="Proteomes" id="UP000003505">
    <property type="component" value="Unassembled WGS sequence"/>
</dbReference>
<comment type="similarity">
    <text evidence="3 13">Belongs to the pantothenate synthetase family.</text>
</comment>
<dbReference type="STRING" id="546271.Selsp_0384"/>
<evidence type="ECO:0000256" key="1">
    <source>
        <dbReference type="ARBA" id="ARBA00004496"/>
    </source>
</evidence>
<keyword evidence="7 13" id="KW-0436">Ligase</keyword>
<keyword evidence="17" id="KW-1185">Reference proteome</keyword>
<keyword evidence="8 13" id="KW-0566">Pantothenate biosynthesis</keyword>
<sequence length="286" mass="31242">MKILTTPKELQSYAQSVKNAKETIALVPTMGALHAGHLSLVEAARKSTDRVIVSIFVNPVQFGPNEDFAAYPRTFEADVEKLDAAGVDAVFHPAPEAMYPAGYATYVEVTGTLTEKLCGAKRPGHFRGVATVVLKLLLLSHADRAFFGQKDAQQVAVLRRMAADLGVTAEIVMAPIVREASGLALSSRNTYLSPDERTAALVLSRSLREARDVYETGEKRTKVLKEITAVELSKEPLAKIDYVELYSFPELEEIERIHAPALLAVAVYIGKTRLIDNIILGEETCC</sequence>
<dbReference type="InterPro" id="IPR004821">
    <property type="entry name" value="Cyt_trans-like"/>
</dbReference>
<comment type="pathway">
    <text evidence="2 13">Cofactor biosynthesis; (R)-pantothenate biosynthesis; (R)-pantothenate from (R)-pantoate and beta-alanine: step 1/1.</text>
</comment>
<dbReference type="GO" id="GO:0005829">
    <property type="term" value="C:cytosol"/>
    <property type="evidence" value="ECO:0007669"/>
    <property type="project" value="TreeGrafter"/>
</dbReference>
<evidence type="ECO:0000256" key="11">
    <source>
        <dbReference type="ARBA" id="ARBA00048258"/>
    </source>
</evidence>
<evidence type="ECO:0000256" key="2">
    <source>
        <dbReference type="ARBA" id="ARBA00004990"/>
    </source>
</evidence>
<feature type="binding site" evidence="13">
    <location>
        <position position="154"/>
    </location>
    <ligand>
        <name>(R)-pantoate</name>
        <dbReference type="ChEBI" id="CHEBI:15980"/>
    </ligand>
</feature>
<dbReference type="CDD" id="cd00560">
    <property type="entry name" value="PanC"/>
    <property type="match status" value="1"/>
</dbReference>
<dbReference type="PANTHER" id="PTHR21299">
    <property type="entry name" value="CYTIDYLATE KINASE/PANTOATE-BETA-ALANINE LIGASE"/>
    <property type="match status" value="1"/>
</dbReference>
<keyword evidence="6 13" id="KW-0963">Cytoplasm</keyword>
<name>C9LXV4_SELS3</name>
<dbReference type="Pfam" id="PF02569">
    <property type="entry name" value="Pantoate_ligase"/>
    <property type="match status" value="1"/>
</dbReference>
<feature type="binding site" evidence="13">
    <location>
        <position position="61"/>
    </location>
    <ligand>
        <name>beta-alanine</name>
        <dbReference type="ChEBI" id="CHEBI:57966"/>
    </ligand>
</feature>
<dbReference type="OrthoDB" id="9773087at2"/>
<evidence type="ECO:0000256" key="5">
    <source>
        <dbReference type="ARBA" id="ARBA00014155"/>
    </source>
</evidence>
<comment type="miscellaneous">
    <text evidence="13">The reaction proceeds by a bi uni uni bi ping pong mechanism.</text>
</comment>
<dbReference type="GO" id="GO:0015940">
    <property type="term" value="P:pantothenate biosynthetic process"/>
    <property type="evidence" value="ECO:0007669"/>
    <property type="project" value="UniProtKB-UniRule"/>
</dbReference>
<feature type="binding site" evidence="13">
    <location>
        <position position="177"/>
    </location>
    <ligand>
        <name>ATP</name>
        <dbReference type="ChEBI" id="CHEBI:30616"/>
    </ligand>
</feature>
<accession>C9LXV4</accession>
<organism evidence="15 16">
    <name type="scientific">Selenomonas sputigena (strain ATCC 35185 / DSM 20758 / CCUG 44933 / VPI D19B-28)</name>
    <dbReference type="NCBI Taxonomy" id="546271"/>
    <lineage>
        <taxon>Bacteria</taxon>
        <taxon>Bacillati</taxon>
        <taxon>Bacillota</taxon>
        <taxon>Negativicutes</taxon>
        <taxon>Selenomonadales</taxon>
        <taxon>Selenomonadaceae</taxon>
        <taxon>Selenomonas</taxon>
    </lineage>
</organism>
<evidence type="ECO:0000256" key="7">
    <source>
        <dbReference type="ARBA" id="ARBA00022598"/>
    </source>
</evidence>
<proteinExistence type="inferred from homology"/>
<evidence type="ECO:0000313" key="14">
    <source>
        <dbReference type="EMBL" id="AEB99356.1"/>
    </source>
</evidence>
<dbReference type="GO" id="GO:0005524">
    <property type="term" value="F:ATP binding"/>
    <property type="evidence" value="ECO:0007669"/>
    <property type="project" value="UniProtKB-KW"/>
</dbReference>
<feature type="binding site" evidence="13">
    <location>
        <begin position="185"/>
        <end position="188"/>
    </location>
    <ligand>
        <name>ATP</name>
        <dbReference type="ChEBI" id="CHEBI:30616"/>
    </ligand>
</feature>
<evidence type="ECO:0000256" key="13">
    <source>
        <dbReference type="HAMAP-Rule" id="MF_00158"/>
    </source>
</evidence>
<evidence type="ECO:0000313" key="16">
    <source>
        <dbReference type="Proteomes" id="UP000003505"/>
    </source>
</evidence>
<dbReference type="NCBIfam" id="TIGR00125">
    <property type="entry name" value="cyt_tran_rel"/>
    <property type="match status" value="1"/>
</dbReference>
<evidence type="ECO:0000313" key="17">
    <source>
        <dbReference type="Proteomes" id="UP000011124"/>
    </source>
</evidence>
<dbReference type="InterPro" id="IPR042176">
    <property type="entry name" value="Pantoate_ligase_C"/>
</dbReference>